<dbReference type="AlphaFoldDB" id="A0A364RFU0"/>
<evidence type="ECO:0000313" key="3">
    <source>
        <dbReference type="Proteomes" id="UP000251692"/>
    </source>
</evidence>
<reference evidence="2 3" key="2">
    <citation type="submission" date="2018-07" db="EMBL/GenBank/DDBJ databases">
        <title>Pontibacter sp. 2b14 genomic sequence and assembly.</title>
        <authorList>
            <person name="Du Z.-J."/>
        </authorList>
    </citation>
    <scope>NUCLEOTIDE SEQUENCE [LARGE SCALE GENOMIC DNA]</scope>
    <source>
        <strain evidence="2 3">2b14</strain>
    </source>
</reference>
<evidence type="ECO:0000313" key="2">
    <source>
        <dbReference type="EMBL" id="RAU83125.1"/>
    </source>
</evidence>
<gene>
    <name evidence="2" type="ORF">DP923_07810</name>
</gene>
<sequence length="227" mass="26195">MLLSITACTTQQITQDNTHPELPALTLKELIPVTKPATAKARALEASRIKKDLKRFKDQPSAAAYYVTQAKRTLNENKLDSATYLFGKAWQLDSLNTDVYWGFGLVYGKQKKFDKALFILYHALEKDAANPHLLKAIATSHLGRYYKQKDVSDLVESKKLLEKAQQLKPDEADTYYKLAINNYYLSNYRDAWKYLHQSIKQDKKMADKVFISALLEKQKDPMHIYRQ</sequence>
<dbReference type="InterPro" id="IPR019734">
    <property type="entry name" value="TPR_rpt"/>
</dbReference>
<keyword evidence="1" id="KW-0802">TPR repeat</keyword>
<dbReference type="PROSITE" id="PS50005">
    <property type="entry name" value="TPR"/>
    <property type="match status" value="1"/>
</dbReference>
<dbReference type="InterPro" id="IPR011990">
    <property type="entry name" value="TPR-like_helical_dom_sf"/>
</dbReference>
<evidence type="ECO:0000256" key="1">
    <source>
        <dbReference type="PROSITE-ProRule" id="PRU00339"/>
    </source>
</evidence>
<dbReference type="EMBL" id="QMDV01000002">
    <property type="protein sequence ID" value="RAU83125.1"/>
    <property type="molecule type" value="Genomic_DNA"/>
</dbReference>
<reference evidence="2 3" key="1">
    <citation type="submission" date="2018-06" db="EMBL/GenBank/DDBJ databases">
        <authorList>
            <person name="Liu Z.-W."/>
        </authorList>
    </citation>
    <scope>NUCLEOTIDE SEQUENCE [LARGE SCALE GENOMIC DNA]</scope>
    <source>
        <strain evidence="2 3">2b14</strain>
    </source>
</reference>
<protein>
    <submittedName>
        <fullName evidence="2">Uncharacterized protein</fullName>
    </submittedName>
</protein>
<feature type="repeat" description="TPR" evidence="1">
    <location>
        <begin position="97"/>
        <end position="130"/>
    </location>
</feature>
<keyword evidence="3" id="KW-1185">Reference proteome</keyword>
<dbReference type="Proteomes" id="UP000251692">
    <property type="component" value="Unassembled WGS sequence"/>
</dbReference>
<organism evidence="2 3">
    <name type="scientific">Pontibacter arcticus</name>
    <dbReference type="NCBI Taxonomy" id="2080288"/>
    <lineage>
        <taxon>Bacteria</taxon>
        <taxon>Pseudomonadati</taxon>
        <taxon>Bacteroidota</taxon>
        <taxon>Cytophagia</taxon>
        <taxon>Cytophagales</taxon>
        <taxon>Hymenobacteraceae</taxon>
        <taxon>Pontibacter</taxon>
    </lineage>
</organism>
<name>A0A364RFU0_9BACT</name>
<comment type="caution">
    <text evidence="2">The sequence shown here is derived from an EMBL/GenBank/DDBJ whole genome shotgun (WGS) entry which is preliminary data.</text>
</comment>
<proteinExistence type="predicted"/>
<dbReference type="SUPFAM" id="SSF48452">
    <property type="entry name" value="TPR-like"/>
    <property type="match status" value="1"/>
</dbReference>
<dbReference type="Gene3D" id="1.25.40.10">
    <property type="entry name" value="Tetratricopeptide repeat domain"/>
    <property type="match status" value="1"/>
</dbReference>
<accession>A0A364RFU0</accession>
<dbReference type="SMART" id="SM00028">
    <property type="entry name" value="TPR"/>
    <property type="match status" value="2"/>
</dbReference>